<reference evidence="2" key="1">
    <citation type="submission" date="2022-10" db="EMBL/GenBank/DDBJ databases">
        <title>Genome sequence of Actinomyces israelii ATCC 10048.</title>
        <authorList>
            <person name="Watt R.M."/>
            <person name="Tong W.M."/>
        </authorList>
    </citation>
    <scope>NUCLEOTIDE SEQUENCE</scope>
    <source>
        <strain evidence="2">ATCC 10048</strain>
    </source>
</reference>
<protein>
    <submittedName>
        <fullName evidence="2">Uncharacterized protein</fullName>
    </submittedName>
</protein>
<organism evidence="2 3">
    <name type="scientific">Actinomyces israelii</name>
    <dbReference type="NCBI Taxonomy" id="1659"/>
    <lineage>
        <taxon>Bacteria</taxon>
        <taxon>Bacillati</taxon>
        <taxon>Actinomycetota</taxon>
        <taxon>Actinomycetes</taxon>
        <taxon>Actinomycetales</taxon>
        <taxon>Actinomycetaceae</taxon>
        <taxon>Actinomyces</taxon>
    </lineage>
</organism>
<dbReference type="RefSeq" id="WP_268917095.1">
    <property type="nucleotide sequence ID" value="NZ_JAPTMY010000009.1"/>
</dbReference>
<name>A0ABT4I718_9ACTO</name>
<keyword evidence="3" id="KW-1185">Reference proteome</keyword>
<feature type="transmembrane region" description="Helical" evidence="1">
    <location>
        <begin position="526"/>
        <end position="548"/>
    </location>
</feature>
<gene>
    <name evidence="2" type="ORF">OHJ16_05660</name>
</gene>
<keyword evidence="1" id="KW-1133">Transmembrane helix</keyword>
<evidence type="ECO:0000313" key="2">
    <source>
        <dbReference type="EMBL" id="MCZ0857527.1"/>
    </source>
</evidence>
<dbReference type="Proteomes" id="UP001072034">
    <property type="component" value="Unassembled WGS sequence"/>
</dbReference>
<comment type="caution">
    <text evidence="2">The sequence shown here is derived from an EMBL/GenBank/DDBJ whole genome shotgun (WGS) entry which is preliminary data.</text>
</comment>
<dbReference type="EMBL" id="JAPTMY010000009">
    <property type="protein sequence ID" value="MCZ0857527.1"/>
    <property type="molecule type" value="Genomic_DNA"/>
</dbReference>
<keyword evidence="1" id="KW-0472">Membrane</keyword>
<sequence>MNTGDEPREARPPSVEWRTYRGHDWLLIESRGSHTAGISIAYGELDEPVEDMGVLRYLAAAMRAELARPVETGPGHVGFPDVQVSAAPSNLDILIGGDLDVVAGAMKRLEEFFSRPELPDEVGDEDVAHHYQTEDLVLRFGANSWTLHQPGVKQDEVQVKARSLLARLDPTTGSCAHVLIADDVLLVGCAFSSPPAGVAEVGTSPGRPETSVEIIRSIADDPNQRCGTVLSAERAHELMTAVTANSVAGDSALHLLAGLLDRTLSALPRGLVGDEGLQFVQLLLGRVILLRVSSPTRIESEWLPEIHHRISQLPRVVSDDQVRRAIERARPSMSEKHRAMIRLHGVEDRMDVGVDEVRYAYLRLLDTIHLIDDPRRTPEEGYPCLVEDLKAPRRPGLVAPGWRSMEAPSSNHLQWDCLPHRVAIRGGRLATWVARDVASYYAPRVVDLDHLECVLRDSYGGYRVVDRSGRQATVNPRFFKRGRSLQRRLDAALAGVPVLSCDFDTGYRHYMEARKRRLEQGRRRRAVRRVVCVAPLLLVGGYVFSYWLRMADVVDTTVPLGQSVTLSNGTVARAETYGLRDSDVNPRRHAYVLEMCGGRDTRASNASASSQREMYVDRVLLHWDGSDHSVTPSQLVSDADDDEEWVNVLKEGQCVKRKVAFVTGELSDDAFLEFTNSAGDRIAWEIP</sequence>
<evidence type="ECO:0000256" key="1">
    <source>
        <dbReference type="SAM" id="Phobius"/>
    </source>
</evidence>
<keyword evidence="1" id="KW-0812">Transmembrane</keyword>
<proteinExistence type="predicted"/>
<accession>A0ABT4I718</accession>
<evidence type="ECO:0000313" key="3">
    <source>
        <dbReference type="Proteomes" id="UP001072034"/>
    </source>
</evidence>